<evidence type="ECO:0000256" key="1">
    <source>
        <dbReference type="SAM" id="SignalP"/>
    </source>
</evidence>
<dbReference type="Proteomes" id="UP000611945">
    <property type="component" value="Unassembled WGS sequence"/>
</dbReference>
<accession>A0ABR8TJ78</accession>
<feature type="chain" id="PRO_5046390162" evidence="1">
    <location>
        <begin position="16"/>
        <end position="205"/>
    </location>
</feature>
<feature type="signal peptide" evidence="1">
    <location>
        <begin position="1"/>
        <end position="15"/>
    </location>
</feature>
<gene>
    <name evidence="2" type="ORF">H9642_01340</name>
</gene>
<keyword evidence="3" id="KW-1185">Reference proteome</keyword>
<name>A0ABR8TJ78_9PSED</name>
<proteinExistence type="predicted"/>
<organism evidence="2 3">
    <name type="scientific">Serpens gallinarum</name>
    <dbReference type="NCBI Taxonomy" id="2763075"/>
    <lineage>
        <taxon>Bacteria</taxon>
        <taxon>Pseudomonadati</taxon>
        <taxon>Pseudomonadota</taxon>
        <taxon>Gammaproteobacteria</taxon>
        <taxon>Pseudomonadales</taxon>
        <taxon>Pseudomonadaceae</taxon>
        <taxon>Pseudomonas</taxon>
    </lineage>
</organism>
<evidence type="ECO:0000313" key="3">
    <source>
        <dbReference type="Proteomes" id="UP000611945"/>
    </source>
</evidence>
<comment type="caution">
    <text evidence="2">The sequence shown here is derived from an EMBL/GenBank/DDBJ whole genome shotgun (WGS) entry which is preliminary data.</text>
</comment>
<protein>
    <submittedName>
        <fullName evidence="2">DUF4124 domain-containing protein</fullName>
    </submittedName>
</protein>
<dbReference type="EMBL" id="JACSQG010000001">
    <property type="protein sequence ID" value="MBD7975827.1"/>
    <property type="molecule type" value="Genomic_DNA"/>
</dbReference>
<reference evidence="2 3" key="1">
    <citation type="submission" date="2020-08" db="EMBL/GenBank/DDBJ databases">
        <title>A Genomic Blueprint of the Chicken Gut Microbiome.</title>
        <authorList>
            <person name="Gilroy R."/>
            <person name="Ravi A."/>
            <person name="Getino M."/>
            <person name="Pursley I."/>
            <person name="Horton D.L."/>
            <person name="Alikhan N.-F."/>
            <person name="Baker D."/>
            <person name="Gharbi K."/>
            <person name="Hall N."/>
            <person name="Watson M."/>
            <person name="Adriaenssens E.M."/>
            <person name="Foster-Nyarko E."/>
            <person name="Jarju S."/>
            <person name="Secka A."/>
            <person name="Antonio M."/>
            <person name="Oren A."/>
            <person name="Chaudhuri R."/>
            <person name="La Ragione R.M."/>
            <person name="Hildebrand F."/>
            <person name="Pallen M.J."/>
        </authorList>
    </citation>
    <scope>NUCLEOTIDE SEQUENCE [LARGE SCALE GENOMIC DNA]</scope>
    <source>
        <strain evidence="2 3">Sa2CUA2</strain>
    </source>
</reference>
<sequence>MAVLALALVSLPLFAQVYTHVDAEGNRVFSGHPLHEHSQPVALPPINRLPSVLPVETQLRSVAPAEHSLRQGYQWVRILQPTADETYRDGAGNLSVLAGSEPALHPGHAYQLLFDDQPLGSAGSKPSFQLHNLDRGSHRLAVEIVDATGTSLIRSAEQTVHIHRPSLAQKRRVRPCQGDDYGRRLECPMRDKPVEKRDIPYVPLF</sequence>
<keyword evidence="1" id="KW-0732">Signal</keyword>
<evidence type="ECO:0000313" key="2">
    <source>
        <dbReference type="EMBL" id="MBD7975827.1"/>
    </source>
</evidence>